<dbReference type="AlphaFoldDB" id="A0A6B3NHM6"/>
<reference evidence="2" key="1">
    <citation type="submission" date="2019-11" db="EMBL/GenBank/DDBJ databases">
        <title>Genomic insights into an expanded diversity of filamentous marine cyanobacteria reveals the extraordinary biosynthetic potential of Moorea and Okeania.</title>
        <authorList>
            <person name="Ferreira Leao T."/>
            <person name="Wang M."/>
            <person name="Moss N."/>
            <person name="Da Silva R."/>
            <person name="Sanders J."/>
            <person name="Nurk S."/>
            <person name="Gurevich A."/>
            <person name="Humphrey G."/>
            <person name="Reher R."/>
            <person name="Zhu Q."/>
            <person name="Belda-Ferre P."/>
            <person name="Glukhov E."/>
            <person name="Rex R."/>
            <person name="Dorrestein P.C."/>
            <person name="Knight R."/>
            <person name="Pevzner P."/>
            <person name="Gerwick W.H."/>
            <person name="Gerwick L."/>
        </authorList>
    </citation>
    <scope>NUCLEOTIDE SEQUENCE</scope>
    <source>
        <strain evidence="2">SIO1C4</strain>
    </source>
</reference>
<sequence>MTERNRTTVNLTPVKERIETLRSDNAWNALPLSKKVVLLLEEYLELLEKSEEFDQQEPQSKDGELALSCWQKIVQGKAPNQPEIIKLATALNVDSTNLQQKINQLRELFSDT</sequence>
<feature type="domain" description="HTH cro/C1-type" evidence="1">
    <location>
        <begin position="71"/>
        <end position="98"/>
    </location>
</feature>
<protein>
    <recommendedName>
        <fullName evidence="1">HTH cro/C1-type domain-containing protein</fullName>
    </recommendedName>
</protein>
<organism evidence="2">
    <name type="scientific">Symploca sp. SIO1C4</name>
    <dbReference type="NCBI Taxonomy" id="2607765"/>
    <lineage>
        <taxon>Bacteria</taxon>
        <taxon>Bacillati</taxon>
        <taxon>Cyanobacteriota</taxon>
        <taxon>Cyanophyceae</taxon>
        <taxon>Coleofasciculales</taxon>
        <taxon>Coleofasciculaceae</taxon>
        <taxon>Symploca</taxon>
    </lineage>
</organism>
<proteinExistence type="predicted"/>
<evidence type="ECO:0000259" key="1">
    <source>
        <dbReference type="PROSITE" id="PS50943"/>
    </source>
</evidence>
<gene>
    <name evidence="2" type="ORF">F6J89_27475</name>
</gene>
<dbReference type="PROSITE" id="PS50943">
    <property type="entry name" value="HTH_CROC1"/>
    <property type="match status" value="1"/>
</dbReference>
<dbReference type="InterPro" id="IPR001387">
    <property type="entry name" value="Cro/C1-type_HTH"/>
</dbReference>
<name>A0A6B3NHM6_9CYAN</name>
<dbReference type="EMBL" id="JAAHFQ010000765">
    <property type="protein sequence ID" value="NER31257.1"/>
    <property type="molecule type" value="Genomic_DNA"/>
</dbReference>
<evidence type="ECO:0000313" key="2">
    <source>
        <dbReference type="EMBL" id="NER31257.1"/>
    </source>
</evidence>
<accession>A0A6B3NHM6</accession>
<comment type="caution">
    <text evidence="2">The sequence shown here is derived from an EMBL/GenBank/DDBJ whole genome shotgun (WGS) entry which is preliminary data.</text>
</comment>